<dbReference type="InterPro" id="IPR050155">
    <property type="entry name" value="HAD-like_hydrolase_sf"/>
</dbReference>
<dbReference type="Pfam" id="PF13419">
    <property type="entry name" value="HAD_2"/>
    <property type="match status" value="1"/>
</dbReference>
<dbReference type="PRINTS" id="PR00413">
    <property type="entry name" value="HADHALOGNASE"/>
</dbReference>
<dbReference type="GO" id="GO:0005829">
    <property type="term" value="C:cytosol"/>
    <property type="evidence" value="ECO:0007669"/>
    <property type="project" value="TreeGrafter"/>
</dbReference>
<dbReference type="Proteomes" id="UP000198793">
    <property type="component" value="Unassembled WGS sequence"/>
</dbReference>
<dbReference type="PANTHER" id="PTHR43434">
    <property type="entry name" value="PHOSPHOGLYCOLATE PHOSPHATASE"/>
    <property type="match status" value="1"/>
</dbReference>
<dbReference type="InterPro" id="IPR006439">
    <property type="entry name" value="HAD-SF_hydro_IA"/>
</dbReference>
<keyword evidence="9 10" id="KW-0119">Carbohydrate metabolism</keyword>
<dbReference type="GO" id="GO:0046295">
    <property type="term" value="P:glycolate biosynthetic process"/>
    <property type="evidence" value="ECO:0007669"/>
    <property type="project" value="UniProtKB-UniRule"/>
</dbReference>
<evidence type="ECO:0000256" key="8">
    <source>
        <dbReference type="ARBA" id="ARBA00022842"/>
    </source>
</evidence>
<dbReference type="SFLD" id="SFLDS00003">
    <property type="entry name" value="Haloacid_Dehalogenase"/>
    <property type="match status" value="1"/>
</dbReference>
<dbReference type="GO" id="GO:0005975">
    <property type="term" value="P:carbohydrate metabolic process"/>
    <property type="evidence" value="ECO:0007669"/>
    <property type="project" value="InterPro"/>
</dbReference>
<dbReference type="NCBIfam" id="TIGR01449">
    <property type="entry name" value="PGP_bact"/>
    <property type="match status" value="1"/>
</dbReference>
<evidence type="ECO:0000256" key="9">
    <source>
        <dbReference type="ARBA" id="ARBA00023277"/>
    </source>
</evidence>
<reference evidence="11 12" key="1">
    <citation type="submission" date="2016-10" db="EMBL/GenBank/DDBJ databases">
        <authorList>
            <person name="de Groot N.N."/>
        </authorList>
    </citation>
    <scope>NUCLEOTIDE SEQUENCE [LARGE SCALE GENOMIC DNA]</scope>
    <source>
        <strain evidence="12">L7-484,KACC 16230,DSM 25025</strain>
    </source>
</reference>
<evidence type="ECO:0000256" key="1">
    <source>
        <dbReference type="ARBA" id="ARBA00000830"/>
    </source>
</evidence>
<dbReference type="EMBL" id="FNIT01000001">
    <property type="protein sequence ID" value="SDN49171.1"/>
    <property type="molecule type" value="Genomic_DNA"/>
</dbReference>
<evidence type="ECO:0000256" key="5">
    <source>
        <dbReference type="ARBA" id="ARBA00013078"/>
    </source>
</evidence>
<dbReference type="SFLD" id="SFLDG01135">
    <property type="entry name" value="C1.5.6:_HAD__Beta-PGM__Phospha"/>
    <property type="match status" value="1"/>
</dbReference>
<gene>
    <name evidence="11" type="ORF">SAMN05192530_1013</name>
</gene>
<protein>
    <recommendedName>
        <fullName evidence="5 10">Phosphoglycolate phosphatase</fullName>
        <shortName evidence="10">PGP</shortName>
        <shortName evidence="10">PGPase</shortName>
        <ecNumber evidence="5 10">3.1.3.18</ecNumber>
    </recommendedName>
</protein>
<dbReference type="SFLD" id="SFLDG01129">
    <property type="entry name" value="C1.5:_HAD__Beta-PGM__Phosphata"/>
    <property type="match status" value="1"/>
</dbReference>
<dbReference type="Gene3D" id="3.40.50.1000">
    <property type="entry name" value="HAD superfamily/HAD-like"/>
    <property type="match status" value="1"/>
</dbReference>
<evidence type="ECO:0000256" key="6">
    <source>
        <dbReference type="ARBA" id="ARBA00022723"/>
    </source>
</evidence>
<comment type="pathway">
    <text evidence="3 10">Organic acid metabolism; glycolate biosynthesis; glycolate from 2-phosphoglycolate: step 1/1.</text>
</comment>
<proteinExistence type="inferred from homology"/>
<evidence type="ECO:0000256" key="2">
    <source>
        <dbReference type="ARBA" id="ARBA00001946"/>
    </source>
</evidence>
<sequence length="233" mass="24245">MADQDATAWPKAVLFDLDGTLIDSLPDIHAAMNETLASLGEPPFTQEAVARMVGGGVEVLIQRAFEALDKEIDPATAAKIAQRYLAIYAACSTELTTLNAGASLTVRALHAKGLRLGVVTNKPEAETHAVLAHFGLDELMAVVVGGDAGPRKKPAPDLLLLACTRLGIEAGEALFVGDSENDVDAALAAAMPVVAVRGGYSRVSVEAMGAGHVIDRLDQIGEAINVLSPSRRG</sequence>
<accession>A0A1H0BU84</accession>
<feature type="binding site" evidence="10">
    <location>
        <position position="178"/>
    </location>
    <ligand>
        <name>Mg(2+)</name>
        <dbReference type="ChEBI" id="CHEBI:18420"/>
    </ligand>
</feature>
<dbReference type="STRING" id="1166073.SAMN05192530_1013"/>
<evidence type="ECO:0000256" key="7">
    <source>
        <dbReference type="ARBA" id="ARBA00022801"/>
    </source>
</evidence>
<dbReference type="UniPathway" id="UPA00865">
    <property type="reaction ID" value="UER00834"/>
</dbReference>
<keyword evidence="8 10" id="KW-0460">Magnesium</keyword>
<comment type="function">
    <text evidence="10">Specifically catalyzes the dephosphorylation of 2-phosphoglycolate. Is involved in the dissimilation of the intracellular 2-phosphoglycolate formed during the DNA repair of 3'-phosphoglycolate ends, a major class of DNA lesions induced by oxidative stress.</text>
</comment>
<dbReference type="PANTHER" id="PTHR43434:SF1">
    <property type="entry name" value="PHOSPHOGLYCOLATE PHOSPHATASE"/>
    <property type="match status" value="1"/>
</dbReference>
<dbReference type="GO" id="GO:0006281">
    <property type="term" value="P:DNA repair"/>
    <property type="evidence" value="ECO:0007669"/>
    <property type="project" value="TreeGrafter"/>
</dbReference>
<dbReference type="AlphaFoldDB" id="A0A1H0BU84"/>
<dbReference type="HAMAP" id="MF_00495">
    <property type="entry name" value="GPH_hydrolase_bact"/>
    <property type="match status" value="1"/>
</dbReference>
<dbReference type="Gene3D" id="1.10.150.240">
    <property type="entry name" value="Putative phosphatase, domain 2"/>
    <property type="match status" value="1"/>
</dbReference>
<organism evidence="11 12">
    <name type="scientific">Aureimonas jatrophae</name>
    <dbReference type="NCBI Taxonomy" id="1166073"/>
    <lineage>
        <taxon>Bacteria</taxon>
        <taxon>Pseudomonadati</taxon>
        <taxon>Pseudomonadota</taxon>
        <taxon>Alphaproteobacteria</taxon>
        <taxon>Hyphomicrobiales</taxon>
        <taxon>Aurantimonadaceae</taxon>
        <taxon>Aureimonas</taxon>
    </lineage>
</organism>
<dbReference type="RefSeq" id="WP_090667088.1">
    <property type="nucleotide sequence ID" value="NZ_FNIT01000001.1"/>
</dbReference>
<dbReference type="EC" id="3.1.3.18" evidence="5 10"/>
<name>A0A1H0BU84_9HYPH</name>
<dbReference type="InterPro" id="IPR041492">
    <property type="entry name" value="HAD_2"/>
</dbReference>
<dbReference type="SUPFAM" id="SSF56784">
    <property type="entry name" value="HAD-like"/>
    <property type="match status" value="1"/>
</dbReference>
<dbReference type="InterPro" id="IPR023214">
    <property type="entry name" value="HAD_sf"/>
</dbReference>
<dbReference type="GO" id="GO:0046872">
    <property type="term" value="F:metal ion binding"/>
    <property type="evidence" value="ECO:0007669"/>
    <property type="project" value="UniProtKB-KW"/>
</dbReference>
<evidence type="ECO:0000256" key="3">
    <source>
        <dbReference type="ARBA" id="ARBA00004818"/>
    </source>
</evidence>
<feature type="binding site" evidence="10">
    <location>
        <position position="18"/>
    </location>
    <ligand>
        <name>Mg(2+)</name>
        <dbReference type="ChEBI" id="CHEBI:18420"/>
    </ligand>
</feature>
<feature type="binding site" evidence="10">
    <location>
        <position position="16"/>
    </location>
    <ligand>
        <name>Mg(2+)</name>
        <dbReference type="ChEBI" id="CHEBI:18420"/>
    </ligand>
</feature>
<keyword evidence="12" id="KW-1185">Reference proteome</keyword>
<evidence type="ECO:0000313" key="12">
    <source>
        <dbReference type="Proteomes" id="UP000198793"/>
    </source>
</evidence>
<comment type="cofactor">
    <cofactor evidence="2 10">
        <name>Mg(2+)</name>
        <dbReference type="ChEBI" id="CHEBI:18420"/>
    </cofactor>
</comment>
<feature type="active site" description="Nucleophile" evidence="10">
    <location>
        <position position="16"/>
    </location>
</feature>
<dbReference type="InterPro" id="IPR023198">
    <property type="entry name" value="PGP-like_dom2"/>
</dbReference>
<comment type="catalytic activity">
    <reaction evidence="1 10">
        <text>2-phosphoglycolate + H2O = glycolate + phosphate</text>
        <dbReference type="Rhea" id="RHEA:14369"/>
        <dbReference type="ChEBI" id="CHEBI:15377"/>
        <dbReference type="ChEBI" id="CHEBI:29805"/>
        <dbReference type="ChEBI" id="CHEBI:43474"/>
        <dbReference type="ChEBI" id="CHEBI:58033"/>
        <dbReference type="EC" id="3.1.3.18"/>
    </reaction>
</comment>
<dbReference type="GO" id="GO:0008967">
    <property type="term" value="F:phosphoglycolate phosphatase activity"/>
    <property type="evidence" value="ECO:0007669"/>
    <property type="project" value="UniProtKB-UniRule"/>
</dbReference>
<evidence type="ECO:0000313" key="11">
    <source>
        <dbReference type="EMBL" id="SDN49171.1"/>
    </source>
</evidence>
<keyword evidence="7 10" id="KW-0378">Hydrolase</keyword>
<evidence type="ECO:0000256" key="10">
    <source>
        <dbReference type="HAMAP-Rule" id="MF_00495"/>
    </source>
</evidence>
<dbReference type="InterPro" id="IPR037512">
    <property type="entry name" value="PGPase_prok"/>
</dbReference>
<keyword evidence="6 10" id="KW-0479">Metal-binding</keyword>
<dbReference type="InterPro" id="IPR036412">
    <property type="entry name" value="HAD-like_sf"/>
</dbReference>
<dbReference type="OrthoDB" id="9793014at2"/>
<dbReference type="NCBIfam" id="TIGR01549">
    <property type="entry name" value="HAD-SF-IA-v1"/>
    <property type="match status" value="1"/>
</dbReference>
<comment type="similarity">
    <text evidence="4 10">Belongs to the HAD-like hydrolase superfamily. CbbY/CbbZ/Gph/YieH family.</text>
</comment>
<evidence type="ECO:0000256" key="4">
    <source>
        <dbReference type="ARBA" id="ARBA00006171"/>
    </source>
</evidence>
<dbReference type="NCBIfam" id="TIGR01509">
    <property type="entry name" value="HAD-SF-IA-v3"/>
    <property type="match status" value="1"/>
</dbReference>